<keyword evidence="2" id="KW-1185">Reference proteome</keyword>
<dbReference type="EMBL" id="JARPTC010000005">
    <property type="protein sequence ID" value="MDO7786442.1"/>
    <property type="molecule type" value="Genomic_DNA"/>
</dbReference>
<name>A0AAW7ZAS8_9FIRM</name>
<comment type="caution">
    <text evidence="1">The sequence shown here is derived from an EMBL/GenBank/DDBJ whole genome shotgun (WGS) entry which is preliminary data.</text>
</comment>
<dbReference type="Pfam" id="PF14097">
    <property type="entry name" value="SpoVAE"/>
    <property type="match status" value="1"/>
</dbReference>
<dbReference type="RefSeq" id="WP_304541472.1">
    <property type="nucleotide sequence ID" value="NZ_JARPTC010000005.1"/>
</dbReference>
<reference evidence="1" key="2">
    <citation type="submission" date="2023-03" db="EMBL/GenBank/DDBJ databases">
        <authorList>
            <person name="Zhang Z."/>
        </authorList>
    </citation>
    <scope>NUCLEOTIDE SEQUENCE</scope>
    <source>
        <strain evidence="1">DSA</strain>
    </source>
</reference>
<dbReference type="AlphaFoldDB" id="A0AAW7ZAS8"/>
<gene>
    <name evidence="1" type="ORF">P6N53_04305</name>
</gene>
<evidence type="ECO:0000313" key="2">
    <source>
        <dbReference type="Proteomes" id="UP001172911"/>
    </source>
</evidence>
<dbReference type="InterPro" id="IPR025914">
    <property type="entry name" value="SpoVAE"/>
</dbReference>
<proteinExistence type="predicted"/>
<evidence type="ECO:0000313" key="1">
    <source>
        <dbReference type="EMBL" id="MDO7786442.1"/>
    </source>
</evidence>
<accession>A0AAW7ZAS8</accession>
<sequence>MREITRETGDLQVQEKRNVILVTDGDQIARRSLEVAARNVGARCISMSAGNPTRLSGKELVELIKSAAHDPVVVMFDDKGHEGQGPGERALLEVYNDPGINILGVVAVASNSFCCDGAKVDISVTDTCQVVNGPVNKYGKTTKRRVLQGDTVEILNDLDVPIVVGIGDIGKMNGDDDYHFGASVTTRALQEIIERSGFSGGISRERSSQGLYEY</sequence>
<organism evidence="1 2">
    <name type="scientific">Desulforamulus aquiferis</name>
    <dbReference type="NCBI Taxonomy" id="1397668"/>
    <lineage>
        <taxon>Bacteria</taxon>
        <taxon>Bacillati</taxon>
        <taxon>Bacillota</taxon>
        <taxon>Clostridia</taxon>
        <taxon>Eubacteriales</taxon>
        <taxon>Peptococcaceae</taxon>
        <taxon>Desulforamulus</taxon>
    </lineage>
</organism>
<protein>
    <submittedName>
        <fullName evidence="1">Stage V sporulation protein AE</fullName>
    </submittedName>
</protein>
<reference evidence="1" key="1">
    <citation type="journal article" date="2023" name="J. Hazard. Mater.">
        <title>Anaerobic biodegradation of pyrene and benzo[a]pyrene by a new sulfate-reducing Desulforamulus aquiferis strain DSA.</title>
        <authorList>
            <person name="Zhang Z."/>
            <person name="Sun J."/>
            <person name="Gong X."/>
            <person name="Wang C."/>
            <person name="Wang H."/>
        </authorList>
    </citation>
    <scope>NUCLEOTIDE SEQUENCE</scope>
    <source>
        <strain evidence="1">DSA</strain>
    </source>
</reference>
<dbReference type="Proteomes" id="UP001172911">
    <property type="component" value="Unassembled WGS sequence"/>
</dbReference>